<dbReference type="EnsemblMetazoa" id="ACON011719-RA">
    <property type="protein sequence ID" value="ACON011719-PA"/>
    <property type="gene ID" value="ACON011719"/>
</dbReference>
<evidence type="ECO:0000256" key="1">
    <source>
        <dbReference type="ARBA" id="ARBA00023157"/>
    </source>
</evidence>
<evidence type="ECO:0000256" key="4">
    <source>
        <dbReference type="SAM" id="SignalP"/>
    </source>
</evidence>
<dbReference type="InterPro" id="IPR051333">
    <property type="entry name" value="CLIP_Serine_Protease"/>
</dbReference>
<feature type="domain" description="Peptidase S1" evidence="5">
    <location>
        <begin position="648"/>
        <end position="908"/>
    </location>
</feature>
<dbReference type="InterPro" id="IPR018114">
    <property type="entry name" value="TRYPSIN_HIS"/>
</dbReference>
<feature type="domain" description="Peptidase S1" evidence="5">
    <location>
        <begin position="59"/>
        <end position="305"/>
    </location>
</feature>
<dbReference type="PANTHER" id="PTHR24260:SF147">
    <property type="entry name" value="EG:BACR7A4.3 PROTEIN-RELATED"/>
    <property type="match status" value="1"/>
</dbReference>
<dbReference type="GO" id="GO:0006508">
    <property type="term" value="P:proteolysis"/>
    <property type="evidence" value="ECO:0007669"/>
    <property type="project" value="UniProtKB-KW"/>
</dbReference>
<sequence length="908" mass="103007">MLLCLLILVSVAFPSTLSTSELPIPTGIPYRARMLPYERTSVDDCELRYFRSVYPDQFISSGSPAFPGEFAHIAAIGWTQPDGTVQWKCGGSLIWENYILTAAHCYADPDTNVPPDVIRIGDLNLFDADDDEFVQERKIVQIIRHPLHNTSTVYYDLALLKLDKKVIQSEGVIPTCLWLDDSIPFSTLEVAGWGQTGFGKEKSNMLLKAELKLMTNTDCAKYNNKRTQRRLGNDLADHQLCAWDEEMDTCPGDSGGPLHYNLYYKHTKIPFLVGVTSFGKACAVSQPGVYVKVAKFKQWIIETLQEQGEQVTAFMFEPLACASRNSYTRATFDRKFDERMYVTSVQMLWPHQPPPDACAGILAEPDAVVTLAQCVTFNGTYPSRVKLFDSEVIDITEIIVHPNYTKQADRFYNNIAVLKLKTFSNFRPQCILYGFSDYNKYQLPGFTPVSHGNNHLEVLRNDDPALVKVMLYENQTCNLTSRGLQDDHFCFGNEEFLVPGACDLVLGGVIYNLVEQQPYGLHLFGRDCGFGEPSVGLRLGFYKPWLESIFLPKKSNGDTSHTSDVLTFIDTDLFRGYRCSYSNGDVGICVPVTDCSSILYVEKMQRRVIFCRSTAVICCPSTLLTRHPSEIETEFNDCEARYQHLRKERGDKWKADKSLHMSNTPSQASIGWHQETGLKFECLGYLISTRGVVTAASCLQKQPTDPTIVRLGEQGWNSEQANLSYGLIEVTAMHPLYDESSLEHDIAVIKLKEAITPHVHLFPACLWQNTTHLPVTQIILNNESGEFEDIHPLYKTDCEKRLNLSITKPEIVCMNVDYEPCTLTNRVYLEYSFLNCLKIHQDKVTTVVSNRHCYQAGNPIVWREEYETEEPTDYLVSLYSHGDCYAQISLRIVRRVAFYVEWFAKVLK</sequence>
<reference evidence="6" key="2">
    <citation type="submission" date="2020-05" db="UniProtKB">
        <authorList>
            <consortium name="EnsemblMetazoa"/>
        </authorList>
    </citation>
    <scope>IDENTIFICATION</scope>
    <source>
        <strain evidence="6">Ngousso</strain>
    </source>
</reference>
<evidence type="ECO:0000313" key="7">
    <source>
        <dbReference type="Proteomes" id="UP001105220"/>
    </source>
</evidence>
<organism evidence="6 7">
    <name type="scientific">Anopheles coluzzii</name>
    <name type="common">African malaria mosquito</name>
    <dbReference type="NCBI Taxonomy" id="1518534"/>
    <lineage>
        <taxon>Eukaryota</taxon>
        <taxon>Metazoa</taxon>
        <taxon>Ecdysozoa</taxon>
        <taxon>Arthropoda</taxon>
        <taxon>Hexapoda</taxon>
        <taxon>Insecta</taxon>
        <taxon>Pterygota</taxon>
        <taxon>Neoptera</taxon>
        <taxon>Endopterygota</taxon>
        <taxon>Diptera</taxon>
        <taxon>Nematocera</taxon>
        <taxon>Culicoidea</taxon>
        <taxon>Culicidae</taxon>
        <taxon>Anophelinae</taxon>
        <taxon>Anopheles</taxon>
    </lineage>
</organism>
<keyword evidence="7" id="KW-1185">Reference proteome</keyword>
<dbReference type="PRINTS" id="PR00722">
    <property type="entry name" value="CHYMOTRYPSIN"/>
</dbReference>
<evidence type="ECO:0000256" key="2">
    <source>
        <dbReference type="ARBA" id="ARBA00024195"/>
    </source>
</evidence>
<dbReference type="PANTHER" id="PTHR24260">
    <property type="match status" value="1"/>
</dbReference>
<dbReference type="AlphaFoldDB" id="A0A6E8W4N9"/>
<dbReference type="InterPro" id="IPR001314">
    <property type="entry name" value="Peptidase_S1A"/>
</dbReference>
<dbReference type="InterPro" id="IPR001254">
    <property type="entry name" value="Trypsin_dom"/>
</dbReference>
<comment type="similarity">
    <text evidence="2">Belongs to the peptidase S1 family. CLIP subfamily.</text>
</comment>
<dbReference type="CDD" id="cd00190">
    <property type="entry name" value="Tryp_SPc"/>
    <property type="match status" value="1"/>
</dbReference>
<evidence type="ECO:0000256" key="3">
    <source>
        <dbReference type="RuleBase" id="RU363034"/>
    </source>
</evidence>
<feature type="domain" description="Peptidase S1" evidence="5">
    <location>
        <begin position="358"/>
        <end position="551"/>
    </location>
</feature>
<dbReference type="VEuPathDB" id="VectorBase:ACON2_038829"/>
<dbReference type="PROSITE" id="PS50240">
    <property type="entry name" value="TRYPSIN_DOM"/>
    <property type="match status" value="3"/>
</dbReference>
<dbReference type="PROSITE" id="PS00135">
    <property type="entry name" value="TRYPSIN_SER"/>
    <property type="match status" value="1"/>
</dbReference>
<dbReference type="GO" id="GO:0004252">
    <property type="term" value="F:serine-type endopeptidase activity"/>
    <property type="evidence" value="ECO:0007669"/>
    <property type="project" value="InterPro"/>
</dbReference>
<dbReference type="InterPro" id="IPR009003">
    <property type="entry name" value="Peptidase_S1_PA"/>
</dbReference>
<dbReference type="Proteomes" id="UP001105220">
    <property type="component" value="Unplaced"/>
</dbReference>
<dbReference type="VEuPathDB" id="VectorBase:ACMO_010947"/>
<keyword evidence="4" id="KW-0732">Signal</keyword>
<keyword evidence="1" id="KW-1015">Disulfide bond</keyword>
<dbReference type="InterPro" id="IPR043504">
    <property type="entry name" value="Peptidase_S1_PA_chymotrypsin"/>
</dbReference>
<proteinExistence type="inferred from homology"/>
<protein>
    <recommendedName>
        <fullName evidence="5">Peptidase S1 domain-containing protein</fullName>
    </recommendedName>
</protein>
<keyword evidence="3" id="KW-0720">Serine protease</keyword>
<name>A0A6E8W4N9_ANOCL</name>
<dbReference type="Gene3D" id="2.40.10.10">
    <property type="entry name" value="Trypsin-like serine proteases"/>
    <property type="match status" value="4"/>
</dbReference>
<accession>A0A6E8W4N9</accession>
<dbReference type="SMART" id="SM00020">
    <property type="entry name" value="Tryp_SPc"/>
    <property type="match status" value="1"/>
</dbReference>
<evidence type="ECO:0000259" key="5">
    <source>
        <dbReference type="PROSITE" id="PS50240"/>
    </source>
</evidence>
<dbReference type="VEuPathDB" id="VectorBase:ACON011719"/>
<evidence type="ECO:0000313" key="6">
    <source>
        <dbReference type="EnsemblMetazoa" id="ACON011719-PA"/>
    </source>
</evidence>
<dbReference type="SUPFAM" id="SSF50494">
    <property type="entry name" value="Trypsin-like serine proteases"/>
    <property type="match status" value="3"/>
</dbReference>
<feature type="signal peptide" evidence="4">
    <location>
        <begin position="1"/>
        <end position="18"/>
    </location>
</feature>
<keyword evidence="3" id="KW-0378">Hydrolase</keyword>
<dbReference type="InterPro" id="IPR033116">
    <property type="entry name" value="TRYPSIN_SER"/>
</dbReference>
<keyword evidence="3" id="KW-0645">Protease</keyword>
<reference key="1">
    <citation type="journal article" date="2019" name="Genes (Basel)">
        <title>A High-Quality De novo Genome Assembly from a Single Mosquito Using PacBio Sequencing.</title>
        <authorList>
            <person name="Kingan S.B."/>
            <person name="Heaton H."/>
            <person name="Cudini J."/>
            <person name="Lambert C.C."/>
            <person name="Baybayan P."/>
            <person name="Galvin B.D."/>
            <person name="Durbin R."/>
            <person name="Korlach J."/>
            <person name="Lawniczak M.K.N."/>
        </authorList>
    </citation>
    <scope>NUCLEOTIDE SEQUENCE [LARGE SCALE GENOMIC DNA]</scope>
    <source>
        <strain>Mali-NIH</strain>
    </source>
</reference>
<dbReference type="Pfam" id="PF00089">
    <property type="entry name" value="Trypsin"/>
    <property type="match status" value="3"/>
</dbReference>
<feature type="chain" id="PRO_5026092954" description="Peptidase S1 domain-containing protein" evidence="4">
    <location>
        <begin position="19"/>
        <end position="908"/>
    </location>
</feature>
<dbReference type="PROSITE" id="PS00134">
    <property type="entry name" value="TRYPSIN_HIS"/>
    <property type="match status" value="1"/>
</dbReference>